<evidence type="ECO:0000256" key="3">
    <source>
        <dbReference type="ARBA" id="ARBA00023136"/>
    </source>
</evidence>
<comment type="caution">
    <text evidence="5">The sequence shown here is derived from an EMBL/GenBank/DDBJ whole genome shotgun (WGS) entry which is preliminary data.</text>
</comment>
<keyword evidence="1 4" id="KW-0812">Transmembrane</keyword>
<dbReference type="EMBL" id="CAUJNA010002879">
    <property type="protein sequence ID" value="CAJ1394537.1"/>
    <property type="molecule type" value="Genomic_DNA"/>
</dbReference>
<feature type="transmembrane region" description="Helical" evidence="4">
    <location>
        <begin position="39"/>
        <end position="60"/>
    </location>
</feature>
<sequence>MTAASADEGVTERRLIEGVDRLNNNGGLFGNDLLVPGNLQATAAVVGMMYIIPFGILHILDLIQARLGLSGGLKTMLISALFRRFMSFKPEVRQQVNDAEISMTCVRDVPHLVSSGVMNCFHLVEIACKLLTTMVFLLVEDQLAIVPFCVYPLLAALWICFRQPALSKAQETKLKTGNQLVKGVHQACMNYNMILDYRKRSKAVDRFSSYALHYRKAMSACHLMDINNGRFFPWLTTISMGIYAIVGVEQLRIGATNIGTFVATFGIFVEVGHELERGYATRRNLELGSPLCCRYR</sequence>
<evidence type="ECO:0000256" key="1">
    <source>
        <dbReference type="ARBA" id="ARBA00022692"/>
    </source>
</evidence>
<protein>
    <submittedName>
        <fullName evidence="5">Uncharacterized protein</fullName>
    </submittedName>
</protein>
<accession>A0AA36N4Z5</accession>
<dbReference type="Proteomes" id="UP001178507">
    <property type="component" value="Unassembled WGS sequence"/>
</dbReference>
<organism evidence="5 6">
    <name type="scientific">Effrenium voratum</name>
    <dbReference type="NCBI Taxonomy" id="2562239"/>
    <lineage>
        <taxon>Eukaryota</taxon>
        <taxon>Sar</taxon>
        <taxon>Alveolata</taxon>
        <taxon>Dinophyceae</taxon>
        <taxon>Suessiales</taxon>
        <taxon>Symbiodiniaceae</taxon>
        <taxon>Effrenium</taxon>
    </lineage>
</organism>
<dbReference type="Gene3D" id="1.20.1560.10">
    <property type="entry name" value="ABC transporter type 1, transmembrane domain"/>
    <property type="match status" value="1"/>
</dbReference>
<keyword evidence="3 4" id="KW-0472">Membrane</keyword>
<dbReference type="GO" id="GO:0016020">
    <property type="term" value="C:membrane"/>
    <property type="evidence" value="ECO:0007669"/>
    <property type="project" value="InterPro"/>
</dbReference>
<evidence type="ECO:0000256" key="2">
    <source>
        <dbReference type="ARBA" id="ARBA00022989"/>
    </source>
</evidence>
<evidence type="ECO:0000313" key="5">
    <source>
        <dbReference type="EMBL" id="CAJ1394537.1"/>
    </source>
</evidence>
<name>A0AA36N4Z5_9DINO</name>
<dbReference type="InterPro" id="IPR036640">
    <property type="entry name" value="ABC1_TM_sf"/>
</dbReference>
<keyword evidence="2 4" id="KW-1133">Transmembrane helix</keyword>
<evidence type="ECO:0000313" key="6">
    <source>
        <dbReference type="Proteomes" id="UP001178507"/>
    </source>
</evidence>
<keyword evidence="6" id="KW-1185">Reference proteome</keyword>
<gene>
    <name evidence="5" type="ORF">EVOR1521_LOCUS19165</name>
</gene>
<proteinExistence type="predicted"/>
<dbReference type="SUPFAM" id="SSF90123">
    <property type="entry name" value="ABC transporter transmembrane region"/>
    <property type="match status" value="1"/>
</dbReference>
<feature type="transmembrane region" description="Helical" evidence="4">
    <location>
        <begin position="143"/>
        <end position="161"/>
    </location>
</feature>
<dbReference type="AlphaFoldDB" id="A0AA36N4Z5"/>
<feature type="transmembrane region" description="Helical" evidence="4">
    <location>
        <begin position="67"/>
        <end position="86"/>
    </location>
</feature>
<evidence type="ECO:0000256" key="4">
    <source>
        <dbReference type="SAM" id="Phobius"/>
    </source>
</evidence>
<reference evidence="5" key="1">
    <citation type="submission" date="2023-08" db="EMBL/GenBank/DDBJ databases">
        <authorList>
            <person name="Chen Y."/>
            <person name="Shah S."/>
            <person name="Dougan E. K."/>
            <person name="Thang M."/>
            <person name="Chan C."/>
        </authorList>
    </citation>
    <scope>NUCLEOTIDE SEQUENCE</scope>
</reference>
<dbReference type="GO" id="GO:0005524">
    <property type="term" value="F:ATP binding"/>
    <property type="evidence" value="ECO:0007669"/>
    <property type="project" value="InterPro"/>
</dbReference>